<organism evidence="2 3">
    <name type="scientific">Chlorella ohadii</name>
    <dbReference type="NCBI Taxonomy" id="2649997"/>
    <lineage>
        <taxon>Eukaryota</taxon>
        <taxon>Viridiplantae</taxon>
        <taxon>Chlorophyta</taxon>
        <taxon>core chlorophytes</taxon>
        <taxon>Trebouxiophyceae</taxon>
        <taxon>Chlorellales</taxon>
        <taxon>Chlorellaceae</taxon>
        <taxon>Chlorella clade</taxon>
        <taxon>Chlorella</taxon>
    </lineage>
</organism>
<accession>A0AAD5DWN6</accession>
<keyword evidence="1" id="KW-1133">Transmembrane helix</keyword>
<evidence type="ECO:0000313" key="3">
    <source>
        <dbReference type="Proteomes" id="UP001205105"/>
    </source>
</evidence>
<keyword evidence="1" id="KW-0812">Transmembrane</keyword>
<comment type="caution">
    <text evidence="2">The sequence shown here is derived from an EMBL/GenBank/DDBJ whole genome shotgun (WGS) entry which is preliminary data.</text>
</comment>
<reference evidence="2" key="1">
    <citation type="submission" date="2020-11" db="EMBL/GenBank/DDBJ databases">
        <title>Chlorella ohadii genome sequencing and assembly.</title>
        <authorList>
            <person name="Murik O."/>
            <person name="Treves H."/>
            <person name="Kedem I."/>
            <person name="Shotland Y."/>
            <person name="Kaplan A."/>
        </authorList>
    </citation>
    <scope>NUCLEOTIDE SEQUENCE</scope>
    <source>
        <strain evidence="2">1</strain>
    </source>
</reference>
<sequence>MYLLRQRHEASWQENFHLLLVLAYHLALILTMIGKQPTLYARYRTPIYAVVRPLGYLSPSVRNTRHAAAQLLAQPASPGLLGMLADLKRLMLASRVTGTAVIGVVVAADPAVALPVQAICSYLAAANSGDPLTQGRVAGFSSLMDLLALPFSALVPLPQGEADAATAARQCAGLLFYLQVMVGVLLPVYVVVRSMRQPNLPALPPPAALSGWERLRHSAAQAYATTNLAVWRAFRLLQDGPLPPGVLIWMLVAFTWTLTLAVHGL</sequence>
<protein>
    <submittedName>
        <fullName evidence="2">Uncharacterized protein</fullName>
    </submittedName>
</protein>
<feature type="transmembrane region" description="Helical" evidence="1">
    <location>
        <begin position="174"/>
        <end position="192"/>
    </location>
</feature>
<proteinExistence type="predicted"/>
<name>A0AAD5DWN6_9CHLO</name>
<dbReference type="Proteomes" id="UP001205105">
    <property type="component" value="Unassembled WGS sequence"/>
</dbReference>
<gene>
    <name evidence="2" type="ORF">COHA_002476</name>
</gene>
<evidence type="ECO:0000313" key="2">
    <source>
        <dbReference type="EMBL" id="KAI7843938.1"/>
    </source>
</evidence>
<feature type="transmembrane region" description="Helical" evidence="1">
    <location>
        <begin position="16"/>
        <end position="34"/>
    </location>
</feature>
<keyword evidence="1" id="KW-0472">Membrane</keyword>
<dbReference type="EMBL" id="JADXDR010000035">
    <property type="protein sequence ID" value="KAI7843938.1"/>
    <property type="molecule type" value="Genomic_DNA"/>
</dbReference>
<evidence type="ECO:0000256" key="1">
    <source>
        <dbReference type="SAM" id="Phobius"/>
    </source>
</evidence>
<dbReference type="AlphaFoldDB" id="A0AAD5DWN6"/>
<keyword evidence="3" id="KW-1185">Reference proteome</keyword>
<feature type="transmembrane region" description="Helical" evidence="1">
    <location>
        <begin position="246"/>
        <end position="264"/>
    </location>
</feature>